<accession>A0ABU1VDQ0</accession>
<evidence type="ECO:0000313" key="3">
    <source>
        <dbReference type="EMBL" id="MDR7095611.1"/>
    </source>
</evidence>
<evidence type="ECO:0000313" key="4">
    <source>
        <dbReference type="Proteomes" id="UP001265550"/>
    </source>
</evidence>
<evidence type="ECO:0000256" key="1">
    <source>
        <dbReference type="ARBA" id="ARBA00009199"/>
    </source>
</evidence>
<keyword evidence="3" id="KW-0436">Ligase</keyword>
<reference evidence="3 4" key="1">
    <citation type="submission" date="2023-07" db="EMBL/GenBank/DDBJ databases">
        <title>Sorghum-associated microbial communities from plants grown in Nebraska, USA.</title>
        <authorList>
            <person name="Schachtman D."/>
        </authorList>
    </citation>
    <scope>NUCLEOTIDE SEQUENCE [LARGE SCALE GENOMIC DNA]</scope>
    <source>
        <strain evidence="3 4">BE240</strain>
    </source>
</reference>
<dbReference type="GO" id="GO:0050566">
    <property type="term" value="F:asparaginyl-tRNA synthase (glutamine-hydrolyzing) activity"/>
    <property type="evidence" value="ECO:0007669"/>
    <property type="project" value="UniProtKB-EC"/>
</dbReference>
<dbReference type="Pfam" id="PF01425">
    <property type="entry name" value="Amidase"/>
    <property type="match status" value="1"/>
</dbReference>
<dbReference type="InterPro" id="IPR000120">
    <property type="entry name" value="Amidase"/>
</dbReference>
<dbReference type="PANTHER" id="PTHR11895">
    <property type="entry name" value="TRANSAMIDASE"/>
    <property type="match status" value="1"/>
</dbReference>
<proteinExistence type="inferred from homology"/>
<dbReference type="RefSeq" id="WP_204731145.1">
    <property type="nucleotide sequence ID" value="NZ_JAVDWE010000009.1"/>
</dbReference>
<keyword evidence="4" id="KW-1185">Reference proteome</keyword>
<dbReference type="SUPFAM" id="SSF75304">
    <property type="entry name" value="Amidase signature (AS) enzymes"/>
    <property type="match status" value="1"/>
</dbReference>
<dbReference type="InterPro" id="IPR036928">
    <property type="entry name" value="AS_sf"/>
</dbReference>
<evidence type="ECO:0000259" key="2">
    <source>
        <dbReference type="Pfam" id="PF01425"/>
    </source>
</evidence>
<dbReference type="PANTHER" id="PTHR11895:SF7">
    <property type="entry name" value="GLUTAMYL-TRNA(GLN) AMIDOTRANSFERASE SUBUNIT A, MITOCHONDRIAL"/>
    <property type="match status" value="1"/>
</dbReference>
<feature type="domain" description="Amidase" evidence="2">
    <location>
        <begin position="31"/>
        <end position="444"/>
    </location>
</feature>
<dbReference type="Gene3D" id="3.90.1300.10">
    <property type="entry name" value="Amidase signature (AS) domain"/>
    <property type="match status" value="1"/>
</dbReference>
<dbReference type="EC" id="6.3.5.6" evidence="3"/>
<name>A0ABU1VDQ0_9BURK</name>
<dbReference type="Proteomes" id="UP001265550">
    <property type="component" value="Unassembled WGS sequence"/>
</dbReference>
<dbReference type="EC" id="6.3.5.7" evidence="3"/>
<gene>
    <name evidence="3" type="ORF">J2X09_003362</name>
</gene>
<comment type="similarity">
    <text evidence="1">Belongs to the amidase family.</text>
</comment>
<organism evidence="3 4">
    <name type="scientific">Hydrogenophaga laconesensis</name>
    <dbReference type="NCBI Taxonomy" id="1805971"/>
    <lineage>
        <taxon>Bacteria</taxon>
        <taxon>Pseudomonadati</taxon>
        <taxon>Pseudomonadota</taxon>
        <taxon>Betaproteobacteria</taxon>
        <taxon>Burkholderiales</taxon>
        <taxon>Comamonadaceae</taxon>
        <taxon>Hydrogenophaga</taxon>
    </lineage>
</organism>
<dbReference type="EMBL" id="JAVDWE010000009">
    <property type="protein sequence ID" value="MDR7095611.1"/>
    <property type="molecule type" value="Genomic_DNA"/>
</dbReference>
<dbReference type="InterPro" id="IPR023631">
    <property type="entry name" value="Amidase_dom"/>
</dbReference>
<dbReference type="GO" id="GO:0050567">
    <property type="term" value="F:glutaminyl-tRNA synthase (glutamine-hydrolyzing) activity"/>
    <property type="evidence" value="ECO:0007669"/>
    <property type="project" value="UniProtKB-EC"/>
</dbReference>
<protein>
    <submittedName>
        <fullName evidence="3">Aspartyl-tRNA(Asn)/glutamyl-tRNA(Gln) amidotransferase subunit A</fullName>
        <ecNumber evidence="3">6.3.5.6</ecNumber>
        <ecNumber evidence="3">6.3.5.7</ecNumber>
    </submittedName>
</protein>
<sequence length="464" mass="48528">MSTDTRAPLWQLDACALGAAYRTGALTPLAVLDAHLERLNMVQPLINAMACVDADGARHAATASTERWRQGRPLSALDGVPMTVKDNIQLAGLPCRWGSRLWQDHRPAVDESPVARLRAAGAVFLGKTAVPEFTLQGYTDSPLTGVTRNPWDAALTPGGSSGGAVAALAAGVGVLALGTDGGGSIRRPAGHTGLYGFKPGWNVVPREQGLPEVLPGLEVIGPMARHARDLPLAMAVIGGTVPGAWRAAEAASQPLRIAYWRHIAGSPVDADVLARCDAAAQQLCELGHTVEVTEAPADIQAFNQQAWPVISTTGLAHVLRDAPRAADELSPALAAMWACGEAWRATDLFEAQAVVRRLERALEKVFSAHDLVLTPCSAALPWPADESHPPVIDAQPVDGRGHAVFTAFVNATGLPAMALPAGRAGHLPVGVQLVAPAGGDALLLALGLQWEQSGGSANEWPLWP</sequence>
<comment type="caution">
    <text evidence="3">The sequence shown here is derived from an EMBL/GenBank/DDBJ whole genome shotgun (WGS) entry which is preliminary data.</text>
</comment>